<evidence type="ECO:0000313" key="2">
    <source>
        <dbReference type="Proteomes" id="UP001321344"/>
    </source>
</evidence>
<reference evidence="1 2" key="1">
    <citation type="submission" date="2023-03" db="EMBL/GenBank/DDBJ databases">
        <title>Genome sequencing of Aquirufa.</title>
        <authorList>
            <person name="Pitt A."/>
            <person name="Hahn M.W."/>
        </authorList>
    </citation>
    <scope>NUCLEOTIDE SEQUENCE [LARGE SCALE GENOMIC DNA]</scope>
    <source>
        <strain evidence="1 2">WAEICH-18A</strain>
    </source>
</reference>
<keyword evidence="2" id="KW-1185">Reference proteome</keyword>
<accession>A0ABT6BMA4</accession>
<dbReference type="RefSeq" id="WP_276344828.1">
    <property type="nucleotide sequence ID" value="NZ_JARJOW010000009.1"/>
</dbReference>
<gene>
    <name evidence="1" type="ORF">PQG43_12120</name>
</gene>
<proteinExistence type="predicted"/>
<dbReference type="EMBL" id="JARJOW010000009">
    <property type="protein sequence ID" value="MDF5691610.1"/>
    <property type="molecule type" value="Genomic_DNA"/>
</dbReference>
<organism evidence="1 2">
    <name type="scientific">Aquirufa aurantiipilula</name>
    <dbReference type="NCBI Taxonomy" id="2696561"/>
    <lineage>
        <taxon>Bacteria</taxon>
        <taxon>Pseudomonadati</taxon>
        <taxon>Bacteroidota</taxon>
        <taxon>Cytophagia</taxon>
        <taxon>Cytophagales</taxon>
        <taxon>Flectobacillaceae</taxon>
        <taxon>Aquirufa</taxon>
    </lineage>
</organism>
<sequence>MLTKIKRANIAQKRAEKAQKRKAKAKTTKAKAAVKNAKASLNFLFKPFKKTKMGTTVSGNAKINAKEIQVGISLFMNHPIAGYQVIDYYTDLERFTLTHQFVNSTPENAIAYREKMHEILMDLFVQNAPIDEYFFTIGMHYLVSFQSPGAALKSNKFETLGFCIEPIFNDAHAAKVFTTDYPYWDSIRLIRNSTAA</sequence>
<protein>
    <submittedName>
        <fullName evidence="1">Uncharacterized protein</fullName>
    </submittedName>
</protein>
<evidence type="ECO:0000313" key="1">
    <source>
        <dbReference type="EMBL" id="MDF5691610.1"/>
    </source>
</evidence>
<comment type="caution">
    <text evidence="1">The sequence shown here is derived from an EMBL/GenBank/DDBJ whole genome shotgun (WGS) entry which is preliminary data.</text>
</comment>
<name>A0ABT6BMA4_9BACT</name>
<dbReference type="Proteomes" id="UP001321344">
    <property type="component" value="Unassembled WGS sequence"/>
</dbReference>